<accession>A0A8S5L770</accession>
<protein>
    <submittedName>
        <fullName evidence="2">Phosphoinositide-interacting protein family</fullName>
    </submittedName>
</protein>
<reference evidence="2" key="1">
    <citation type="journal article" date="2021" name="Proc. Natl. Acad. Sci. U.S.A.">
        <title>A Catalog of Tens of Thousands of Viruses from Human Metagenomes Reveals Hidden Associations with Chronic Diseases.</title>
        <authorList>
            <person name="Tisza M.J."/>
            <person name="Buck C.B."/>
        </authorList>
    </citation>
    <scope>NUCLEOTIDE SEQUENCE</scope>
    <source>
        <strain evidence="2">CtNiB4</strain>
    </source>
</reference>
<dbReference type="EMBL" id="BK014648">
    <property type="protein sequence ID" value="DAD65759.1"/>
    <property type="molecule type" value="Genomic_DNA"/>
</dbReference>
<organism evidence="2">
    <name type="scientific">Siphoviridae sp. ctNiB4</name>
    <dbReference type="NCBI Taxonomy" id="2823575"/>
    <lineage>
        <taxon>Viruses</taxon>
        <taxon>Duplodnaviria</taxon>
        <taxon>Heunggongvirae</taxon>
        <taxon>Uroviricota</taxon>
        <taxon>Caudoviricetes</taxon>
    </lineage>
</organism>
<proteinExistence type="predicted"/>
<keyword evidence="1" id="KW-0472">Membrane</keyword>
<evidence type="ECO:0000313" key="2">
    <source>
        <dbReference type="EMBL" id="DAD65759.1"/>
    </source>
</evidence>
<keyword evidence="1" id="KW-0812">Transmembrane</keyword>
<feature type="transmembrane region" description="Helical" evidence="1">
    <location>
        <begin position="84"/>
        <end position="104"/>
    </location>
</feature>
<feature type="transmembrane region" description="Helical" evidence="1">
    <location>
        <begin position="12"/>
        <end position="34"/>
    </location>
</feature>
<sequence length="105" mass="11883">MRTIDSLKIDEWWKAVLICGVALIAVSLLFDIQIVNRKHLMGIGLGMFIIGIANWMALKTVIRQYDERGFFHGQIPVHRTFTKIMQAIGFVIAVGFGILLIWGLI</sequence>
<keyword evidence="1" id="KW-1133">Transmembrane helix</keyword>
<evidence type="ECO:0000256" key="1">
    <source>
        <dbReference type="SAM" id="Phobius"/>
    </source>
</evidence>
<name>A0A8S5L770_9CAUD</name>
<feature type="transmembrane region" description="Helical" evidence="1">
    <location>
        <begin position="40"/>
        <end position="58"/>
    </location>
</feature>